<dbReference type="Proteomes" id="UP000027661">
    <property type="component" value="Unassembled WGS sequence"/>
</dbReference>
<accession>A0A069S5X7</accession>
<gene>
    <name evidence="1" type="ORF">M099_3757</name>
</gene>
<dbReference type="AlphaFoldDB" id="A0A069S5X7"/>
<dbReference type="EMBL" id="JNHM01000130">
    <property type="protein sequence ID" value="KDS46042.1"/>
    <property type="molecule type" value="Genomic_DNA"/>
</dbReference>
<sequence>MNLFLLKSALVILLGVGDIKCYYIIHKADILQITNNILFIERKQ</sequence>
<evidence type="ECO:0000313" key="1">
    <source>
        <dbReference type="EMBL" id="KDS46042.1"/>
    </source>
</evidence>
<comment type="caution">
    <text evidence="1">The sequence shown here is derived from an EMBL/GenBank/DDBJ whole genome shotgun (WGS) entry which is preliminary data.</text>
</comment>
<proteinExistence type="predicted"/>
<evidence type="ECO:0000313" key="2">
    <source>
        <dbReference type="Proteomes" id="UP000027661"/>
    </source>
</evidence>
<reference evidence="1 2" key="1">
    <citation type="submission" date="2014-04" db="EMBL/GenBank/DDBJ databases">
        <authorList>
            <person name="Sears C."/>
            <person name="Carroll K."/>
            <person name="Sack B.R."/>
            <person name="Qadri F."/>
            <person name="Myers L.L."/>
            <person name="Chung G.-T."/>
            <person name="Escheverria P."/>
            <person name="Fraser C.M."/>
            <person name="Sadzewicz L."/>
            <person name="Shefchek K.A."/>
            <person name="Tallon L."/>
            <person name="Das S.P."/>
            <person name="Daugherty S."/>
            <person name="Mongodin E.F."/>
        </authorList>
    </citation>
    <scope>NUCLEOTIDE SEQUENCE [LARGE SCALE GENOMIC DNA]</scope>
    <source>
        <strain evidence="1 2">3975 RP4</strain>
    </source>
</reference>
<protein>
    <submittedName>
        <fullName evidence="1">Uncharacterized protein</fullName>
    </submittedName>
</protein>
<dbReference type="PATRIC" id="fig|1339352.3.peg.3532"/>
<organism evidence="1 2">
    <name type="scientific">Phocaeicola vulgatus str. 3975 RP4</name>
    <dbReference type="NCBI Taxonomy" id="1339352"/>
    <lineage>
        <taxon>Bacteria</taxon>
        <taxon>Pseudomonadati</taxon>
        <taxon>Bacteroidota</taxon>
        <taxon>Bacteroidia</taxon>
        <taxon>Bacteroidales</taxon>
        <taxon>Bacteroidaceae</taxon>
        <taxon>Phocaeicola</taxon>
    </lineage>
</organism>
<name>A0A069S5X7_PHOVU</name>